<reference evidence="1 2" key="1">
    <citation type="submission" date="2020-07" db="EMBL/GenBank/DDBJ databases">
        <title>Sequencing the genomes of 1000 actinobacteria strains.</title>
        <authorList>
            <person name="Klenk H.-P."/>
        </authorList>
    </citation>
    <scope>NUCLEOTIDE SEQUENCE [LARGE SCALE GENOMIC DNA]</scope>
    <source>
        <strain evidence="1 2">DSM 45975</strain>
    </source>
</reference>
<evidence type="ECO:0000313" key="1">
    <source>
        <dbReference type="EMBL" id="MBA8823009.1"/>
    </source>
</evidence>
<name>A0A839DQJ2_9PSEU</name>
<proteinExistence type="predicted"/>
<dbReference type="InterPro" id="IPR006764">
    <property type="entry name" value="SAM_dep_MeTrfase_SAV2177_type"/>
</dbReference>
<dbReference type="AlphaFoldDB" id="A0A839DQJ2"/>
<sequence>MARDGSYGPQDLDLKLPNSARLYDVFLGGDHNTAEDRSLAERIRLNAPRWSLGAQLNRSFLRRAVQYMVEQGIDQFLDLGSGIPTVGNVHEIAQQHNPDARVVYVDYEAVAYNTARTMLADNPNATILHADLRDPAAVLDHPDTRELLDFSRPVGLLVVGVLLFFSPEDRPGELVRAYREQLVPGSYLAISQASDDDLPPDLQSEIDQVVASYERANEQLTLRDYDEVASWFAGTELVEPGLVHYPDWRSEDEELDDVQLSCRYGYVGVGRVS</sequence>
<evidence type="ECO:0008006" key="3">
    <source>
        <dbReference type="Google" id="ProtNLM"/>
    </source>
</evidence>
<protein>
    <recommendedName>
        <fullName evidence="3">S-adenosyl methyltransferase</fullName>
    </recommendedName>
</protein>
<organism evidence="1 2">
    <name type="scientific">Halosaccharopolyspora lacisalsi</name>
    <dbReference type="NCBI Taxonomy" id="1000566"/>
    <lineage>
        <taxon>Bacteria</taxon>
        <taxon>Bacillati</taxon>
        <taxon>Actinomycetota</taxon>
        <taxon>Actinomycetes</taxon>
        <taxon>Pseudonocardiales</taxon>
        <taxon>Pseudonocardiaceae</taxon>
        <taxon>Halosaccharopolyspora</taxon>
    </lineage>
</organism>
<gene>
    <name evidence="1" type="ORF">FHX42_000338</name>
</gene>
<dbReference type="EMBL" id="JACGWZ010000001">
    <property type="protein sequence ID" value="MBA8823009.1"/>
    <property type="molecule type" value="Genomic_DNA"/>
</dbReference>
<dbReference type="SUPFAM" id="SSF53335">
    <property type="entry name" value="S-adenosyl-L-methionine-dependent methyltransferases"/>
    <property type="match status" value="1"/>
</dbReference>
<dbReference type="InterPro" id="IPR029063">
    <property type="entry name" value="SAM-dependent_MTases_sf"/>
</dbReference>
<accession>A0A839DQJ2</accession>
<dbReference type="Pfam" id="PF04672">
    <property type="entry name" value="Methyltransf_19"/>
    <property type="match status" value="1"/>
</dbReference>
<dbReference type="RefSeq" id="WP_182542405.1">
    <property type="nucleotide sequence ID" value="NZ_JACGWZ010000001.1"/>
</dbReference>
<dbReference type="Proteomes" id="UP000569329">
    <property type="component" value="Unassembled WGS sequence"/>
</dbReference>
<dbReference type="Gene3D" id="3.40.50.150">
    <property type="entry name" value="Vaccinia Virus protein VP39"/>
    <property type="match status" value="1"/>
</dbReference>
<dbReference type="CDD" id="cd02440">
    <property type="entry name" value="AdoMet_MTases"/>
    <property type="match status" value="1"/>
</dbReference>
<dbReference type="PIRSF" id="PIRSF017393">
    <property type="entry name" value="MTase_SAV2177"/>
    <property type="match status" value="1"/>
</dbReference>
<evidence type="ECO:0000313" key="2">
    <source>
        <dbReference type="Proteomes" id="UP000569329"/>
    </source>
</evidence>
<comment type="caution">
    <text evidence="1">The sequence shown here is derived from an EMBL/GenBank/DDBJ whole genome shotgun (WGS) entry which is preliminary data.</text>
</comment>
<keyword evidence="2" id="KW-1185">Reference proteome</keyword>